<keyword evidence="1" id="KW-0732">Signal</keyword>
<comment type="caution">
    <text evidence="2">The sequence shown here is derived from an EMBL/GenBank/DDBJ whole genome shotgun (WGS) entry which is preliminary data.</text>
</comment>
<evidence type="ECO:0000313" key="2">
    <source>
        <dbReference type="EMBL" id="KAK3270215.1"/>
    </source>
</evidence>
<dbReference type="EMBL" id="LGRX02010521">
    <property type="protein sequence ID" value="KAK3270215.1"/>
    <property type="molecule type" value="Genomic_DNA"/>
</dbReference>
<protein>
    <submittedName>
        <fullName evidence="2">Uncharacterized protein</fullName>
    </submittedName>
</protein>
<proteinExistence type="predicted"/>
<accession>A0AAE0L3C2</accession>
<organism evidence="2 3">
    <name type="scientific">Cymbomonas tetramitiformis</name>
    <dbReference type="NCBI Taxonomy" id="36881"/>
    <lineage>
        <taxon>Eukaryota</taxon>
        <taxon>Viridiplantae</taxon>
        <taxon>Chlorophyta</taxon>
        <taxon>Pyramimonadophyceae</taxon>
        <taxon>Pyramimonadales</taxon>
        <taxon>Pyramimonadaceae</taxon>
        <taxon>Cymbomonas</taxon>
    </lineage>
</organism>
<evidence type="ECO:0000313" key="3">
    <source>
        <dbReference type="Proteomes" id="UP001190700"/>
    </source>
</evidence>
<feature type="chain" id="PRO_5042088901" evidence="1">
    <location>
        <begin position="17"/>
        <end position="253"/>
    </location>
</feature>
<feature type="signal peptide" evidence="1">
    <location>
        <begin position="1"/>
        <end position="16"/>
    </location>
</feature>
<name>A0AAE0L3C2_9CHLO</name>
<sequence length="253" mass="27565">MEWLVFAYLLVGSSFAVSVYDPCGDHGSLAQGDGFTIGFAFWSGGSLDDWKGLQPCNYEDRLELTSQHVFTGVFRPKVDTMTVLHGSRQDQDLIFAQQPNATIMSVVAYQGNNSLAVRSYPRFIRRFDTGDTTGTGYVAALTLIARLDKGKLDYLQWHDMGCGECGGDKASTCVDVGDDQRACATSEEECDLLNPEDTGDPETRCQLSIYVAFSGTDKYSTPLTSAAQIESLNDFSATSFYSSSSETASDTID</sequence>
<dbReference type="AlphaFoldDB" id="A0AAE0L3C2"/>
<evidence type="ECO:0000256" key="1">
    <source>
        <dbReference type="SAM" id="SignalP"/>
    </source>
</evidence>
<gene>
    <name evidence="2" type="ORF">CYMTET_21378</name>
</gene>
<keyword evidence="3" id="KW-1185">Reference proteome</keyword>
<dbReference type="Proteomes" id="UP001190700">
    <property type="component" value="Unassembled WGS sequence"/>
</dbReference>
<reference evidence="2 3" key="1">
    <citation type="journal article" date="2015" name="Genome Biol. Evol.">
        <title>Comparative Genomics of a Bacterivorous Green Alga Reveals Evolutionary Causalities and Consequences of Phago-Mixotrophic Mode of Nutrition.</title>
        <authorList>
            <person name="Burns J.A."/>
            <person name="Paasch A."/>
            <person name="Narechania A."/>
            <person name="Kim E."/>
        </authorList>
    </citation>
    <scope>NUCLEOTIDE SEQUENCE [LARGE SCALE GENOMIC DNA]</scope>
    <source>
        <strain evidence="2 3">PLY_AMNH</strain>
    </source>
</reference>